<dbReference type="SMART" id="SM00911">
    <property type="entry name" value="HWE_HK"/>
    <property type="match status" value="1"/>
</dbReference>
<dbReference type="SUPFAM" id="SSF55785">
    <property type="entry name" value="PYP-like sensor domain (PAS domain)"/>
    <property type="match status" value="1"/>
</dbReference>
<feature type="domain" description="Response regulatory" evidence="14">
    <location>
        <begin position="737"/>
        <end position="844"/>
    </location>
</feature>
<evidence type="ECO:0000256" key="10">
    <source>
        <dbReference type="ARBA" id="ARBA00022991"/>
    </source>
</evidence>
<evidence type="ECO:0000256" key="5">
    <source>
        <dbReference type="ARBA" id="ARBA00022606"/>
    </source>
</evidence>
<dbReference type="Pfam" id="PF08446">
    <property type="entry name" value="PAS_2"/>
    <property type="match status" value="1"/>
</dbReference>
<dbReference type="InterPro" id="IPR036890">
    <property type="entry name" value="HATPase_C_sf"/>
</dbReference>
<evidence type="ECO:0000313" key="17">
    <source>
        <dbReference type="Proteomes" id="UP000249393"/>
    </source>
</evidence>
<dbReference type="Gene3D" id="3.30.450.20">
    <property type="entry name" value="PAS domain"/>
    <property type="match status" value="1"/>
</dbReference>
<evidence type="ECO:0000256" key="11">
    <source>
        <dbReference type="ARBA" id="ARBA00023170"/>
    </source>
</evidence>
<comment type="catalytic activity">
    <reaction evidence="1">
        <text>ATP + protein L-histidine = ADP + protein N-phospho-L-histidine.</text>
        <dbReference type="EC" id="2.7.13.3"/>
    </reaction>
</comment>
<dbReference type="Pfam" id="PF00360">
    <property type="entry name" value="PHY"/>
    <property type="match status" value="1"/>
</dbReference>
<evidence type="ECO:0000259" key="14">
    <source>
        <dbReference type="PROSITE" id="PS50110"/>
    </source>
</evidence>
<keyword evidence="6" id="KW-0808">Transferase</keyword>
<dbReference type="InterPro" id="IPR013515">
    <property type="entry name" value="Phytochrome_cen-reg"/>
</dbReference>
<keyword evidence="7" id="KW-0547">Nucleotide-binding</keyword>
<dbReference type="GO" id="GO:0005524">
    <property type="term" value="F:ATP binding"/>
    <property type="evidence" value="ECO:0007669"/>
    <property type="project" value="UniProtKB-KW"/>
</dbReference>
<dbReference type="SMART" id="SM00091">
    <property type="entry name" value="PAS"/>
    <property type="match status" value="1"/>
</dbReference>
<dbReference type="InterPro" id="IPR000014">
    <property type="entry name" value="PAS"/>
</dbReference>
<dbReference type="Proteomes" id="UP000249393">
    <property type="component" value="Unassembled WGS sequence"/>
</dbReference>
<dbReference type="InterPro" id="IPR029016">
    <property type="entry name" value="GAF-like_dom_sf"/>
</dbReference>
<dbReference type="InterPro" id="IPR035965">
    <property type="entry name" value="PAS-like_dom_sf"/>
</dbReference>
<dbReference type="InterPro" id="IPR009219">
    <property type="entry name" value="Bactrphtchr_CheY"/>
</dbReference>
<evidence type="ECO:0000256" key="6">
    <source>
        <dbReference type="ARBA" id="ARBA00022679"/>
    </source>
</evidence>
<evidence type="ECO:0000259" key="15">
    <source>
        <dbReference type="PROSITE" id="PS50112"/>
    </source>
</evidence>
<dbReference type="PIRSF" id="PIRSF036397">
    <property type="entry name" value="Bactrphtchrm_rec"/>
    <property type="match status" value="1"/>
</dbReference>
<keyword evidence="5" id="KW-0716">Sensory transduction</keyword>
<dbReference type="InterPro" id="IPR011006">
    <property type="entry name" value="CheY-like_superfamily"/>
</dbReference>
<dbReference type="GO" id="GO:0006355">
    <property type="term" value="P:regulation of DNA-templated transcription"/>
    <property type="evidence" value="ECO:0007669"/>
    <property type="project" value="InterPro"/>
</dbReference>
<dbReference type="PANTHER" id="PTHR41523">
    <property type="entry name" value="TWO-COMPONENT SYSTEM SENSOR PROTEIN"/>
    <property type="match status" value="1"/>
</dbReference>
<evidence type="ECO:0000256" key="7">
    <source>
        <dbReference type="ARBA" id="ARBA00022741"/>
    </source>
</evidence>
<organism evidence="16 17">
    <name type="scientific">Caulobacter segnis</name>
    <dbReference type="NCBI Taxonomy" id="88688"/>
    <lineage>
        <taxon>Bacteria</taxon>
        <taxon>Pseudomonadati</taxon>
        <taxon>Pseudomonadota</taxon>
        <taxon>Alphaproteobacteria</taxon>
        <taxon>Caulobacterales</taxon>
        <taxon>Caulobacteraceae</taxon>
        <taxon>Caulobacter</taxon>
    </lineage>
</organism>
<evidence type="ECO:0000256" key="12">
    <source>
        <dbReference type="PROSITE-ProRule" id="PRU00169"/>
    </source>
</evidence>
<evidence type="ECO:0000256" key="4">
    <source>
        <dbReference type="ARBA" id="ARBA00022553"/>
    </source>
</evidence>
<dbReference type="SUPFAM" id="SSF52172">
    <property type="entry name" value="CheY-like"/>
    <property type="match status" value="1"/>
</dbReference>
<keyword evidence="9" id="KW-0067">ATP-binding</keyword>
<dbReference type="InterPro" id="IPR016132">
    <property type="entry name" value="Phyto_chromo_attachment"/>
</dbReference>
<dbReference type="InterPro" id="IPR011102">
    <property type="entry name" value="Sig_transdc_His_kinase_HWE"/>
</dbReference>
<dbReference type="Pfam" id="PF07536">
    <property type="entry name" value="HWE_HK"/>
    <property type="match status" value="1"/>
</dbReference>
<dbReference type="PROSITE" id="PS50112">
    <property type="entry name" value="PAS"/>
    <property type="match status" value="1"/>
</dbReference>
<feature type="modified residue" description="4-aspartylphosphate" evidence="12">
    <location>
        <position position="787"/>
    </location>
</feature>
<keyword evidence="8 16" id="KW-0418">Kinase</keyword>
<dbReference type="Gene3D" id="3.40.50.2300">
    <property type="match status" value="1"/>
</dbReference>
<dbReference type="SMART" id="SM00065">
    <property type="entry name" value="GAF"/>
    <property type="match status" value="1"/>
</dbReference>
<dbReference type="InterPro" id="IPR003018">
    <property type="entry name" value="GAF"/>
</dbReference>
<feature type="domain" description="PAS" evidence="15">
    <location>
        <begin position="34"/>
        <end position="64"/>
    </location>
</feature>
<keyword evidence="10" id="KW-0157">Chromophore</keyword>
<protein>
    <recommendedName>
        <fullName evidence="2">histidine kinase</fullName>
        <ecNumber evidence="2">2.7.13.3</ecNumber>
    </recommendedName>
</protein>
<dbReference type="PROSITE" id="PS50110">
    <property type="entry name" value="RESPONSE_REGULATORY"/>
    <property type="match status" value="1"/>
</dbReference>
<dbReference type="Gene3D" id="3.30.565.10">
    <property type="entry name" value="Histidine kinase-like ATPase, C-terminal domain"/>
    <property type="match status" value="1"/>
</dbReference>
<gene>
    <name evidence="16" type="ORF">DI526_19615</name>
</gene>
<evidence type="ECO:0000259" key="13">
    <source>
        <dbReference type="PROSITE" id="PS50046"/>
    </source>
</evidence>
<feature type="domain" description="Phytochrome chromophore attachment site" evidence="13">
    <location>
        <begin position="148"/>
        <end position="305"/>
    </location>
</feature>
<keyword evidence="4 12" id="KW-0597">Phosphoprotein</keyword>
<dbReference type="InterPro" id="IPR001294">
    <property type="entry name" value="Phytochrome"/>
</dbReference>
<evidence type="ECO:0000256" key="9">
    <source>
        <dbReference type="ARBA" id="ARBA00022840"/>
    </source>
</evidence>
<evidence type="ECO:0000313" key="16">
    <source>
        <dbReference type="EMBL" id="PZR31450.1"/>
    </source>
</evidence>
<comment type="caution">
    <text evidence="16">The sequence shown here is derived from an EMBL/GenBank/DDBJ whole genome shotgun (WGS) entry which is preliminary data.</text>
</comment>
<dbReference type="Gene3D" id="3.30.450.270">
    <property type="match status" value="1"/>
</dbReference>
<dbReference type="RefSeq" id="WP_304281609.1">
    <property type="nucleotide sequence ID" value="NZ_QFQZ01000086.1"/>
</dbReference>
<dbReference type="SUPFAM" id="SSF55781">
    <property type="entry name" value="GAF domain-like"/>
    <property type="match status" value="2"/>
</dbReference>
<keyword evidence="11" id="KW-0675">Receptor</keyword>
<dbReference type="PRINTS" id="PR01033">
    <property type="entry name" value="PHYTOCHROME"/>
</dbReference>
<proteinExistence type="predicted"/>
<dbReference type="GO" id="GO:0004673">
    <property type="term" value="F:protein histidine kinase activity"/>
    <property type="evidence" value="ECO:0007669"/>
    <property type="project" value="UniProtKB-EC"/>
</dbReference>
<dbReference type="InterPro" id="IPR043150">
    <property type="entry name" value="Phytochrome_PHY_sf"/>
</dbReference>
<dbReference type="GO" id="GO:0009584">
    <property type="term" value="P:detection of visible light"/>
    <property type="evidence" value="ECO:0007669"/>
    <property type="project" value="InterPro"/>
</dbReference>
<dbReference type="Pfam" id="PF01590">
    <property type="entry name" value="GAF"/>
    <property type="match status" value="1"/>
</dbReference>
<reference evidence="16 17" key="1">
    <citation type="submission" date="2017-08" db="EMBL/GenBank/DDBJ databases">
        <title>Infants hospitalized years apart are colonized by the same room-sourced microbial strains.</title>
        <authorList>
            <person name="Brooks B."/>
            <person name="Olm M.R."/>
            <person name="Firek B.A."/>
            <person name="Baker R."/>
            <person name="Thomas B.C."/>
            <person name="Morowitz M.J."/>
            <person name="Banfield J.F."/>
        </authorList>
    </citation>
    <scope>NUCLEOTIDE SEQUENCE [LARGE SCALE GENOMIC DNA]</scope>
    <source>
        <strain evidence="16">S2_003_000_R2_4</strain>
    </source>
</reference>
<name>A0A2W5UUR3_9CAUL</name>
<dbReference type="EMBL" id="QFQZ01000086">
    <property type="protein sequence ID" value="PZR31450.1"/>
    <property type="molecule type" value="Genomic_DNA"/>
</dbReference>
<dbReference type="AlphaFoldDB" id="A0A2W5UUR3"/>
<dbReference type="CDD" id="cd00130">
    <property type="entry name" value="PAS"/>
    <property type="match status" value="1"/>
</dbReference>
<dbReference type="InterPro" id="IPR013654">
    <property type="entry name" value="PAS_2"/>
</dbReference>
<dbReference type="InterPro" id="IPR001789">
    <property type="entry name" value="Sig_transdc_resp-reg_receiver"/>
</dbReference>
<accession>A0A2W5UUR3</accession>
<dbReference type="GO" id="GO:0000160">
    <property type="term" value="P:phosphorelay signal transduction system"/>
    <property type="evidence" value="ECO:0007669"/>
    <property type="project" value="InterPro"/>
</dbReference>
<evidence type="ECO:0000256" key="1">
    <source>
        <dbReference type="ARBA" id="ARBA00000085"/>
    </source>
</evidence>
<dbReference type="SUPFAM" id="SSF55874">
    <property type="entry name" value="ATPase domain of HSP90 chaperone/DNA topoisomerase II/histidine kinase"/>
    <property type="match status" value="1"/>
</dbReference>
<dbReference type="EC" id="2.7.13.3" evidence="2"/>
<sequence>MSEPASMPGFEVDLTNCDREPIHILGSVQPFGFLLAVDTDWLIVHASTTTLRYLGTSPEDLIGKPLAQVLSGHAIHAVRGRLQIMRGADAVERIFGLPLSDGGEDFDLALHYSGRMLIIEGEPSQADALIEAASAVRSMTARIAARPTFEEFCHEAARQVRALTEFDRVMVYRFSQDGAGEVIAESVRPGIGSFLGQRYPASDIPVQARTLYERNWLRIIADIDAQVSPIVPPVSVTGEPVDLSMSMLRAVSPIHIEYLRNMGVGASLSISILRDGKLWGLFACHHYGPKHISYERRTAAELFGQLFSLTLESREREIETRRQAEARALHDRMMASVVGAPQGADTLSPYLDDLCRLVHCDGLALWLEGRLTLRDSTPDASNVHALIRLLREKNTHSVFATNEIAALLPSAASWAGKAAGMMAVPLSRAPRDYLIFFRKEQAQTVVWAGKPAKLVQVGPLGERLTPRKSFEAWEETVRGQSRPWTQVERFLAESMRVSLLEIVFRLTDLADEERQRANQRQELLIAELNHRVRNILGLIRGLISQSRAGVSTVEQFAEVVGGRVQALARAHDQITRHQWGPGALSDLITAEAEAYLSNRADRVRLTGAPTALAPDAFSLLSLVIHELMTNSAKYGALCDQRGHVKVDWTRDARGDLVIEWRERDGPPVKPPTRRGFGSTIIEHSIPHDLDGEVTLDYRPEGFQARIRIPARYVTTEGVAATAARARRADTPVRVPERMMVLEDNMIIALDLEDMLLRLGVKQVTVASSVGQALDVLAESLPPFAILDVNLGAETSFPVAEALQQAGVPFAFGTGFGDSGAFPDRFRDTPVLQKPYSAESVAALF</sequence>
<dbReference type="Gene3D" id="3.30.450.40">
    <property type="match status" value="1"/>
</dbReference>
<evidence type="ECO:0000256" key="8">
    <source>
        <dbReference type="ARBA" id="ARBA00022777"/>
    </source>
</evidence>
<keyword evidence="3" id="KW-0600">Photoreceptor protein</keyword>
<dbReference type="PROSITE" id="PS50046">
    <property type="entry name" value="PHYTOCHROME_2"/>
    <property type="match status" value="1"/>
</dbReference>
<dbReference type="PANTHER" id="PTHR41523:SF8">
    <property type="entry name" value="ETHYLENE RESPONSE SENSOR PROTEIN"/>
    <property type="match status" value="1"/>
</dbReference>
<evidence type="ECO:0000256" key="3">
    <source>
        <dbReference type="ARBA" id="ARBA00022543"/>
    </source>
</evidence>
<dbReference type="GO" id="GO:0009881">
    <property type="term" value="F:photoreceptor activity"/>
    <property type="evidence" value="ECO:0007669"/>
    <property type="project" value="UniProtKB-KW"/>
</dbReference>
<evidence type="ECO:0000256" key="2">
    <source>
        <dbReference type="ARBA" id="ARBA00012438"/>
    </source>
</evidence>